<dbReference type="InterPro" id="IPR003616">
    <property type="entry name" value="Post-SET_dom"/>
</dbReference>
<dbReference type="GO" id="GO:0032259">
    <property type="term" value="P:methylation"/>
    <property type="evidence" value="ECO:0007669"/>
    <property type="project" value="UniProtKB-KW"/>
</dbReference>
<dbReference type="InterPro" id="IPR036987">
    <property type="entry name" value="SRA-YDG_sf"/>
</dbReference>
<proteinExistence type="predicted"/>
<dbReference type="Gene3D" id="2.170.270.10">
    <property type="entry name" value="SET domain"/>
    <property type="match status" value="1"/>
</dbReference>
<protein>
    <submittedName>
        <fullName evidence="13">Histone-lysine N-methyltransferase, H3 lysine-9 specific SUVH6</fullName>
    </submittedName>
</protein>
<keyword evidence="6 7" id="KW-0539">Nucleus</keyword>
<comment type="subcellular location">
    <subcellularLocation>
        <location evidence="1">Chromosome</location>
        <location evidence="1">Centromere</location>
    </subcellularLocation>
    <subcellularLocation>
        <location evidence="7">Nucleus</location>
    </subcellularLocation>
</comment>
<keyword evidence="5" id="KW-0949">S-adenosyl-L-methionine</keyword>
<dbReference type="SMART" id="SM00317">
    <property type="entry name" value="SET"/>
    <property type="match status" value="1"/>
</dbReference>
<feature type="domain" description="Post-SET" evidence="11">
    <location>
        <begin position="615"/>
        <end position="631"/>
    </location>
</feature>
<dbReference type="GO" id="GO:0003690">
    <property type="term" value="F:double-stranded DNA binding"/>
    <property type="evidence" value="ECO:0007669"/>
    <property type="project" value="TreeGrafter"/>
</dbReference>
<evidence type="ECO:0000259" key="9">
    <source>
        <dbReference type="PROSITE" id="PS50280"/>
    </source>
</evidence>
<dbReference type="InterPro" id="IPR001214">
    <property type="entry name" value="SET_dom"/>
</dbReference>
<evidence type="ECO:0000259" key="11">
    <source>
        <dbReference type="PROSITE" id="PS50868"/>
    </source>
</evidence>
<dbReference type="PANTHER" id="PTHR45660">
    <property type="entry name" value="HISTONE-LYSINE N-METHYLTRANSFERASE SETMAR"/>
    <property type="match status" value="1"/>
</dbReference>
<evidence type="ECO:0000256" key="7">
    <source>
        <dbReference type="PROSITE-ProRule" id="PRU00358"/>
    </source>
</evidence>
<dbReference type="InterPro" id="IPR051357">
    <property type="entry name" value="H3K9_HMTase_SUVAR3-9"/>
</dbReference>
<dbReference type="InterPro" id="IPR046341">
    <property type="entry name" value="SET_dom_sf"/>
</dbReference>
<dbReference type="Gene3D" id="2.30.280.10">
    <property type="entry name" value="SRA-YDG"/>
    <property type="match status" value="1"/>
</dbReference>
<dbReference type="GO" id="GO:0005634">
    <property type="term" value="C:nucleus"/>
    <property type="evidence" value="ECO:0007669"/>
    <property type="project" value="UniProtKB-SubCell"/>
</dbReference>
<keyword evidence="2" id="KW-0158">Chromosome</keyword>
<keyword evidence="14" id="KW-1185">Reference proteome</keyword>
<feature type="domain" description="Pre-SET" evidence="10">
    <location>
        <begin position="430"/>
        <end position="492"/>
    </location>
</feature>
<dbReference type="GO" id="GO:0008270">
    <property type="term" value="F:zinc ion binding"/>
    <property type="evidence" value="ECO:0007669"/>
    <property type="project" value="InterPro"/>
</dbReference>
<dbReference type="Pfam" id="PF00856">
    <property type="entry name" value="SET"/>
    <property type="match status" value="1"/>
</dbReference>
<dbReference type="PANTHER" id="PTHR45660:SF46">
    <property type="entry name" value="HISTONE-LYSINE N-METHYLTRANSFERASE, H3 LYSINE-9 SPECIFIC SUVH6"/>
    <property type="match status" value="1"/>
</dbReference>
<keyword evidence="4" id="KW-0808">Transferase</keyword>
<feature type="region of interest" description="Disordered" evidence="8">
    <location>
        <begin position="120"/>
        <end position="172"/>
    </location>
</feature>
<evidence type="ECO:0000259" key="12">
    <source>
        <dbReference type="PROSITE" id="PS51015"/>
    </source>
</evidence>
<name>A0A6A3BSQ1_HIBSY</name>
<evidence type="ECO:0000259" key="10">
    <source>
        <dbReference type="PROSITE" id="PS50867"/>
    </source>
</evidence>
<dbReference type="SMART" id="SM00468">
    <property type="entry name" value="PreSET"/>
    <property type="match status" value="1"/>
</dbReference>
<keyword evidence="3" id="KW-0489">Methyltransferase</keyword>
<sequence>MLIRDFPPGCGRLAAPINRPSEQAMRQNAAASEIVVFRQERVTSTRDFPPFCGGNAPPLNEEERIKWLTSLANKGIKPMTLVNKDKLSKKTICTDVKQVIESFQDVIALEGRASRLYAEEIRPEPMKPDSEKRRKQGAYEASSPRNDLAGGSSKRKRKNKKNSPTKWDHQGLSQVVIDDKKDSFQWDDQYTNDSFARRSYSNDASLPPCGTSTGCPDGKLIKRVDCRAAMVLKENSRYVNTGEQIIGLVPGVEVGDEFQYFIELNIVGLHRNPQRGIDYVKQGTKRIATSIIATGSYEDDLGNSDVLTYMGEGGKVTQKHKQPEDQKLERGNLALANSIVAKNPVRVIRGETRPSGLSKGRSKTYVYDGLYRVEEFMQEAGPHQKLVYKFKLLRIPGQPEIAGKVVKKSKEREGLCVHDISQGKEMIPICAINAIDGEKPPPFEKCSCVMKNGGDLPFNHDGAIVEIKSLVYECGPACKCPASCYNRVSQHGIKFQFEIFKTESKGWGVRSLNSIPSGSFICEYAGELLEDGTSPQVVPDSGFTIDAARLGNLGRFINHSCSPNLYAQNVLYDHDDKRIPHIMLFAAENIPSLQELTFHYNYMVDQVHDQNGKVRNKVCHCGSSKCTGRLY</sequence>
<dbReference type="GO" id="GO:0000775">
    <property type="term" value="C:chromosome, centromeric region"/>
    <property type="evidence" value="ECO:0007669"/>
    <property type="project" value="UniProtKB-SubCell"/>
</dbReference>
<evidence type="ECO:0000313" key="14">
    <source>
        <dbReference type="Proteomes" id="UP000436088"/>
    </source>
</evidence>
<evidence type="ECO:0000256" key="3">
    <source>
        <dbReference type="ARBA" id="ARBA00022603"/>
    </source>
</evidence>
<dbReference type="PROSITE" id="PS50867">
    <property type="entry name" value="PRE_SET"/>
    <property type="match status" value="1"/>
</dbReference>
<dbReference type="PROSITE" id="PS51015">
    <property type="entry name" value="YDG"/>
    <property type="match status" value="1"/>
</dbReference>
<dbReference type="SUPFAM" id="SSF88697">
    <property type="entry name" value="PUA domain-like"/>
    <property type="match status" value="1"/>
</dbReference>
<feature type="compositionally biased region" description="Basic and acidic residues" evidence="8">
    <location>
        <begin position="120"/>
        <end position="132"/>
    </location>
</feature>
<evidence type="ECO:0000313" key="13">
    <source>
        <dbReference type="EMBL" id="KAE8718022.1"/>
    </source>
</evidence>
<feature type="domain" description="YDG" evidence="12">
    <location>
        <begin position="247"/>
        <end position="394"/>
    </location>
</feature>
<dbReference type="SUPFAM" id="SSF82199">
    <property type="entry name" value="SET domain"/>
    <property type="match status" value="1"/>
</dbReference>
<dbReference type="AlphaFoldDB" id="A0A6A3BSQ1"/>
<dbReference type="PROSITE" id="PS50280">
    <property type="entry name" value="SET"/>
    <property type="match status" value="1"/>
</dbReference>
<dbReference type="SMART" id="SM00466">
    <property type="entry name" value="SRA"/>
    <property type="match status" value="1"/>
</dbReference>
<evidence type="ECO:0000256" key="4">
    <source>
        <dbReference type="ARBA" id="ARBA00022679"/>
    </source>
</evidence>
<dbReference type="Proteomes" id="UP000436088">
    <property type="component" value="Unassembled WGS sequence"/>
</dbReference>
<dbReference type="Pfam" id="PF02182">
    <property type="entry name" value="SAD_SRA"/>
    <property type="match status" value="1"/>
</dbReference>
<dbReference type="InterPro" id="IPR015947">
    <property type="entry name" value="PUA-like_sf"/>
</dbReference>
<evidence type="ECO:0000256" key="1">
    <source>
        <dbReference type="ARBA" id="ARBA00004584"/>
    </source>
</evidence>
<dbReference type="InterPro" id="IPR003105">
    <property type="entry name" value="SRA_YDG"/>
</dbReference>
<evidence type="ECO:0000256" key="2">
    <source>
        <dbReference type="ARBA" id="ARBA00022454"/>
    </source>
</evidence>
<comment type="caution">
    <text evidence="13">The sequence shown here is derived from an EMBL/GenBank/DDBJ whole genome shotgun (WGS) entry which is preliminary data.</text>
</comment>
<dbReference type="InterPro" id="IPR007728">
    <property type="entry name" value="Pre-SET_dom"/>
</dbReference>
<dbReference type="EMBL" id="VEPZ02000817">
    <property type="protein sequence ID" value="KAE8718022.1"/>
    <property type="molecule type" value="Genomic_DNA"/>
</dbReference>
<accession>A0A6A3BSQ1</accession>
<dbReference type="GO" id="GO:0042054">
    <property type="term" value="F:histone methyltransferase activity"/>
    <property type="evidence" value="ECO:0007669"/>
    <property type="project" value="InterPro"/>
</dbReference>
<organism evidence="13 14">
    <name type="scientific">Hibiscus syriacus</name>
    <name type="common">Rose of Sharon</name>
    <dbReference type="NCBI Taxonomy" id="106335"/>
    <lineage>
        <taxon>Eukaryota</taxon>
        <taxon>Viridiplantae</taxon>
        <taxon>Streptophyta</taxon>
        <taxon>Embryophyta</taxon>
        <taxon>Tracheophyta</taxon>
        <taxon>Spermatophyta</taxon>
        <taxon>Magnoliopsida</taxon>
        <taxon>eudicotyledons</taxon>
        <taxon>Gunneridae</taxon>
        <taxon>Pentapetalae</taxon>
        <taxon>rosids</taxon>
        <taxon>malvids</taxon>
        <taxon>Malvales</taxon>
        <taxon>Malvaceae</taxon>
        <taxon>Malvoideae</taxon>
        <taxon>Hibiscus</taxon>
    </lineage>
</organism>
<feature type="compositionally biased region" description="Basic residues" evidence="8">
    <location>
        <begin position="153"/>
        <end position="163"/>
    </location>
</feature>
<evidence type="ECO:0000256" key="5">
    <source>
        <dbReference type="ARBA" id="ARBA00022691"/>
    </source>
</evidence>
<reference evidence="13" key="1">
    <citation type="submission" date="2019-09" db="EMBL/GenBank/DDBJ databases">
        <title>Draft genome information of white flower Hibiscus syriacus.</title>
        <authorList>
            <person name="Kim Y.-M."/>
        </authorList>
    </citation>
    <scope>NUCLEOTIDE SEQUENCE [LARGE SCALE GENOMIC DNA]</scope>
    <source>
        <strain evidence="13">YM2019G1</strain>
    </source>
</reference>
<feature type="domain" description="SET" evidence="9">
    <location>
        <begin position="495"/>
        <end position="601"/>
    </location>
</feature>
<gene>
    <name evidence="13" type="ORF">F3Y22_tig00110020pilonHSYRG00463</name>
</gene>
<dbReference type="PROSITE" id="PS50868">
    <property type="entry name" value="POST_SET"/>
    <property type="match status" value="1"/>
</dbReference>
<evidence type="ECO:0000256" key="8">
    <source>
        <dbReference type="SAM" id="MobiDB-lite"/>
    </source>
</evidence>
<evidence type="ECO:0000256" key="6">
    <source>
        <dbReference type="ARBA" id="ARBA00023242"/>
    </source>
</evidence>
<dbReference type="Pfam" id="PF05033">
    <property type="entry name" value="Pre-SET"/>
    <property type="match status" value="1"/>
</dbReference>